<keyword evidence="3" id="KW-0540">Nuclease</keyword>
<dbReference type="Proteomes" id="UP000078290">
    <property type="component" value="Unassembled WGS sequence"/>
</dbReference>
<dbReference type="AlphaFoldDB" id="A0A1B7KUN4"/>
<dbReference type="GO" id="GO:0003676">
    <property type="term" value="F:nucleic acid binding"/>
    <property type="evidence" value="ECO:0007669"/>
    <property type="project" value="InterPro"/>
</dbReference>
<keyword evidence="3" id="KW-0378">Hydrolase</keyword>
<dbReference type="OrthoDB" id="9781481at2"/>
<dbReference type="Pfam" id="PF01844">
    <property type="entry name" value="HNH"/>
    <property type="match status" value="1"/>
</dbReference>
<evidence type="ECO:0000313" key="3">
    <source>
        <dbReference type="EMBL" id="OAT73765.1"/>
    </source>
</evidence>
<dbReference type="GO" id="GO:0004519">
    <property type="term" value="F:endonuclease activity"/>
    <property type="evidence" value="ECO:0007669"/>
    <property type="project" value="UniProtKB-KW"/>
</dbReference>
<dbReference type="Gene3D" id="1.10.30.50">
    <property type="match status" value="1"/>
</dbReference>
<evidence type="ECO:0000256" key="1">
    <source>
        <dbReference type="SAM" id="MobiDB-lite"/>
    </source>
</evidence>
<dbReference type="EMBL" id="LXMA01000008">
    <property type="protein sequence ID" value="OAT73765.1"/>
    <property type="molecule type" value="Genomic_DNA"/>
</dbReference>
<dbReference type="RefSeq" id="WP_064550701.1">
    <property type="nucleotide sequence ID" value="NZ_LXMA01000008.1"/>
</dbReference>
<reference evidence="4" key="1">
    <citation type="submission" date="2016-05" db="EMBL/GenBank/DDBJ databases">
        <authorList>
            <person name="Wang W."/>
            <person name="Zhu L."/>
        </authorList>
    </citation>
    <scope>NUCLEOTIDE SEQUENCE [LARGE SCALE GENOMIC DNA]</scope>
    <source>
        <strain evidence="4">W-2</strain>
    </source>
</reference>
<sequence>MRRSLRTNSLVLVSDHTKALYEDRWEGDVFHYTGMGRIGDQKLDFQQNKTLAESSTNGVDIYLFEVFRENEYVFMGQVELAGQPYQGEQLDIENNLRLVWIFPLRLKGNTKPIEIPQEWIEAKNQYREQKAKKLSDEELNARAKHASKKAVKRSTSTTSYERDPYVSEYAKRWANGICQLCDKEAPFKDKNGNPYLETHHIEWLSRGGDDTIENTIALCPNCHKKMHILDRKSDVEKLKKRVRDHLLSLM</sequence>
<comment type="caution">
    <text evidence="3">The sequence shown here is derived from an EMBL/GenBank/DDBJ whole genome shotgun (WGS) entry which is preliminary data.</text>
</comment>
<feature type="domain" description="HNH nuclease" evidence="2">
    <location>
        <begin position="167"/>
        <end position="224"/>
    </location>
</feature>
<keyword evidence="3" id="KW-0255">Endonuclease</keyword>
<dbReference type="SMART" id="SM00507">
    <property type="entry name" value="HNHc"/>
    <property type="match status" value="1"/>
</dbReference>
<dbReference type="GO" id="GO:0008270">
    <property type="term" value="F:zinc ion binding"/>
    <property type="evidence" value="ECO:0007669"/>
    <property type="project" value="InterPro"/>
</dbReference>
<organism evidence="3 4">
    <name type="scientific">Parageobacillus thermoglucosidasius</name>
    <name type="common">Geobacillus thermoglucosidasius</name>
    <dbReference type="NCBI Taxonomy" id="1426"/>
    <lineage>
        <taxon>Bacteria</taxon>
        <taxon>Bacillati</taxon>
        <taxon>Bacillota</taxon>
        <taxon>Bacilli</taxon>
        <taxon>Bacillales</taxon>
        <taxon>Anoxybacillaceae</taxon>
        <taxon>Parageobacillus</taxon>
    </lineage>
</organism>
<dbReference type="CDD" id="cd00085">
    <property type="entry name" value="HNHc"/>
    <property type="match status" value="1"/>
</dbReference>
<evidence type="ECO:0000313" key="4">
    <source>
        <dbReference type="Proteomes" id="UP000078290"/>
    </source>
</evidence>
<dbReference type="InterPro" id="IPR058712">
    <property type="entry name" value="SRA_ScoMcrA"/>
</dbReference>
<evidence type="ECO:0000259" key="2">
    <source>
        <dbReference type="SMART" id="SM00507"/>
    </source>
</evidence>
<protein>
    <submittedName>
        <fullName evidence="3">Restriction endonuclease</fullName>
    </submittedName>
</protein>
<gene>
    <name evidence="3" type="ORF">A7K69_18080</name>
</gene>
<proteinExistence type="predicted"/>
<feature type="compositionally biased region" description="Basic residues" evidence="1">
    <location>
        <begin position="142"/>
        <end position="152"/>
    </location>
</feature>
<name>A0A1B7KUN4_PARTM</name>
<dbReference type="InterPro" id="IPR003615">
    <property type="entry name" value="HNH_nuc"/>
</dbReference>
<feature type="region of interest" description="Disordered" evidence="1">
    <location>
        <begin position="134"/>
        <end position="157"/>
    </location>
</feature>
<dbReference type="Pfam" id="PF26348">
    <property type="entry name" value="SRA_ScoMcrA"/>
    <property type="match status" value="1"/>
</dbReference>
<dbReference type="InterPro" id="IPR002711">
    <property type="entry name" value="HNH"/>
</dbReference>
<accession>A0A1B7KUN4</accession>